<feature type="domain" description="C2" evidence="9">
    <location>
        <begin position="60"/>
        <end position="211"/>
    </location>
</feature>
<evidence type="ECO:0000256" key="7">
    <source>
        <dbReference type="PROSITE-ProRule" id="PRU10141"/>
    </source>
</evidence>
<dbReference type="FunFam" id="1.10.510.10:FF:000008">
    <property type="entry name" value="Non-specific serine/threonine protein kinase"/>
    <property type="match status" value="1"/>
</dbReference>
<dbReference type="PROSITE" id="PS50011">
    <property type="entry name" value="PROTEIN_KINASE_DOM"/>
    <property type="match status" value="1"/>
</dbReference>
<reference evidence="12" key="1">
    <citation type="submission" date="2021-06" db="EMBL/GenBank/DDBJ databases">
        <authorList>
            <consortium name="DOE Joint Genome Institute"/>
            <person name="Mondo S.J."/>
            <person name="Amses K.R."/>
            <person name="Simmons D.R."/>
            <person name="Longcore J.E."/>
            <person name="Seto K."/>
            <person name="Alves G.H."/>
            <person name="Bonds A.E."/>
            <person name="Quandt C.A."/>
            <person name="Davis W.J."/>
            <person name="Chang Y."/>
            <person name="Letcher P.M."/>
            <person name="Powell M.J."/>
            <person name="Kuo A."/>
            <person name="Labutti K."/>
            <person name="Pangilinan J."/>
            <person name="Andreopoulos W."/>
            <person name="Tritt A."/>
            <person name="Riley R."/>
            <person name="Hundley H."/>
            <person name="Johnson J."/>
            <person name="Lipzen A."/>
            <person name="Barry K."/>
            <person name="Berbee M.L."/>
            <person name="Buchler N.E."/>
            <person name="Grigoriev I.V."/>
            <person name="Spatafora J.W."/>
            <person name="Stajich J.E."/>
            <person name="James T.Y."/>
        </authorList>
    </citation>
    <scope>NUCLEOTIDE SEQUENCE</scope>
    <source>
        <strain evidence="12">AG</strain>
    </source>
</reference>
<dbReference type="EMBL" id="MU620934">
    <property type="protein sequence ID" value="KAI8577979.1"/>
    <property type="molecule type" value="Genomic_DNA"/>
</dbReference>
<dbReference type="InterPro" id="IPR008271">
    <property type="entry name" value="Ser/Thr_kinase_AS"/>
</dbReference>
<dbReference type="Pfam" id="PF00069">
    <property type="entry name" value="Pkinase"/>
    <property type="match status" value="1"/>
</dbReference>
<keyword evidence="13" id="KW-1185">Reference proteome</keyword>
<dbReference type="InterPro" id="IPR035892">
    <property type="entry name" value="C2_domain_sf"/>
</dbReference>
<dbReference type="SUPFAM" id="SSF49562">
    <property type="entry name" value="C2 domain (Calcium/lipid-binding domain, CaLB)"/>
    <property type="match status" value="1"/>
</dbReference>
<dbReference type="SMART" id="SM00239">
    <property type="entry name" value="C2"/>
    <property type="match status" value="1"/>
</dbReference>
<reference evidence="12" key="2">
    <citation type="journal article" date="2022" name="Proc. Natl. Acad. Sci. U.S.A.">
        <title>Diploid-dominant life cycles characterize the early evolution of Fungi.</title>
        <authorList>
            <person name="Amses K.R."/>
            <person name="Simmons D.R."/>
            <person name="Longcore J.E."/>
            <person name="Mondo S.J."/>
            <person name="Seto K."/>
            <person name="Jeronimo G.H."/>
            <person name="Bonds A.E."/>
            <person name="Quandt C.A."/>
            <person name="Davis W.J."/>
            <person name="Chang Y."/>
            <person name="Federici B.A."/>
            <person name="Kuo A."/>
            <person name="LaButti K."/>
            <person name="Pangilinan J."/>
            <person name="Andreopoulos W."/>
            <person name="Tritt A."/>
            <person name="Riley R."/>
            <person name="Hundley H."/>
            <person name="Johnson J."/>
            <person name="Lipzen A."/>
            <person name="Barry K."/>
            <person name="Lang B.F."/>
            <person name="Cuomo C.A."/>
            <person name="Buchler N.E."/>
            <person name="Grigoriev I.V."/>
            <person name="Spatafora J.W."/>
            <person name="Stajich J.E."/>
            <person name="James T.Y."/>
        </authorList>
    </citation>
    <scope>NUCLEOTIDE SEQUENCE</scope>
    <source>
        <strain evidence="12">AG</strain>
    </source>
</reference>
<keyword evidence="2" id="KW-0597">Phosphoprotein</keyword>
<feature type="domain" description="Protein kinase" evidence="10">
    <location>
        <begin position="248"/>
        <end position="506"/>
    </location>
</feature>
<dbReference type="SUPFAM" id="SSF56112">
    <property type="entry name" value="Protein kinase-like (PK-like)"/>
    <property type="match status" value="1"/>
</dbReference>
<evidence type="ECO:0000256" key="2">
    <source>
        <dbReference type="ARBA" id="ARBA00022553"/>
    </source>
</evidence>
<dbReference type="PROSITE" id="PS00108">
    <property type="entry name" value="PROTEIN_KINASE_ST"/>
    <property type="match status" value="1"/>
</dbReference>
<evidence type="ECO:0000256" key="6">
    <source>
        <dbReference type="ARBA" id="ARBA00022840"/>
    </source>
</evidence>
<dbReference type="InterPro" id="IPR011009">
    <property type="entry name" value="Kinase-like_dom_sf"/>
</dbReference>
<dbReference type="SMART" id="SM00220">
    <property type="entry name" value="S_TKc"/>
    <property type="match status" value="1"/>
</dbReference>
<evidence type="ECO:0000256" key="3">
    <source>
        <dbReference type="ARBA" id="ARBA00022679"/>
    </source>
</evidence>
<proteinExistence type="predicted"/>
<evidence type="ECO:0000256" key="1">
    <source>
        <dbReference type="ARBA" id="ARBA00022527"/>
    </source>
</evidence>
<name>A0AAD5HCK0_UMBRA</name>
<evidence type="ECO:0000259" key="9">
    <source>
        <dbReference type="PROSITE" id="PS50004"/>
    </source>
</evidence>
<dbReference type="SMART" id="SM00133">
    <property type="entry name" value="S_TK_X"/>
    <property type="match status" value="1"/>
</dbReference>
<gene>
    <name evidence="12" type="ORF">K450DRAFT_249340</name>
</gene>
<comment type="caution">
    <text evidence="12">The sequence shown here is derived from an EMBL/GenBank/DDBJ whole genome shotgun (WGS) entry which is preliminary data.</text>
</comment>
<dbReference type="PROSITE" id="PS51285">
    <property type="entry name" value="AGC_KINASE_CTER"/>
    <property type="match status" value="1"/>
</dbReference>
<evidence type="ECO:0000313" key="13">
    <source>
        <dbReference type="Proteomes" id="UP001206595"/>
    </source>
</evidence>
<dbReference type="Proteomes" id="UP001206595">
    <property type="component" value="Unassembled WGS sequence"/>
</dbReference>
<keyword evidence="6 7" id="KW-0067">ATP-binding</keyword>
<keyword evidence="1" id="KW-0723">Serine/threonine-protein kinase</keyword>
<dbReference type="Pfam" id="PF00168">
    <property type="entry name" value="C2"/>
    <property type="match status" value="2"/>
</dbReference>
<dbReference type="CDD" id="cd05123">
    <property type="entry name" value="STKc_AGC"/>
    <property type="match status" value="1"/>
</dbReference>
<dbReference type="InterPro" id="IPR045270">
    <property type="entry name" value="STKc_AGC"/>
</dbReference>
<dbReference type="Gene3D" id="2.60.40.150">
    <property type="entry name" value="C2 domain"/>
    <property type="match status" value="1"/>
</dbReference>
<dbReference type="Gene3D" id="3.30.200.20">
    <property type="entry name" value="Phosphorylase Kinase, domain 1"/>
    <property type="match status" value="1"/>
</dbReference>
<organism evidence="12 13">
    <name type="scientific">Umbelopsis ramanniana AG</name>
    <dbReference type="NCBI Taxonomy" id="1314678"/>
    <lineage>
        <taxon>Eukaryota</taxon>
        <taxon>Fungi</taxon>
        <taxon>Fungi incertae sedis</taxon>
        <taxon>Mucoromycota</taxon>
        <taxon>Mucoromycotina</taxon>
        <taxon>Umbelopsidomycetes</taxon>
        <taxon>Umbelopsidales</taxon>
        <taxon>Umbelopsidaceae</taxon>
        <taxon>Umbelopsis</taxon>
    </lineage>
</organism>
<dbReference type="PANTHER" id="PTHR24351">
    <property type="entry name" value="RIBOSOMAL PROTEIN S6 KINASE"/>
    <property type="match status" value="1"/>
</dbReference>
<dbReference type="RefSeq" id="XP_051442983.1">
    <property type="nucleotide sequence ID" value="XM_051590384.1"/>
</dbReference>
<feature type="domain" description="AGC-kinase C-terminal" evidence="11">
    <location>
        <begin position="507"/>
        <end position="574"/>
    </location>
</feature>
<evidence type="ECO:0000256" key="5">
    <source>
        <dbReference type="ARBA" id="ARBA00022777"/>
    </source>
</evidence>
<dbReference type="AlphaFoldDB" id="A0AAD5HCK0"/>
<keyword evidence="5" id="KW-0418">Kinase</keyword>
<keyword evidence="3" id="KW-0808">Transferase</keyword>
<sequence length="590" mass="66342">MAEFKLKNLGFHTTQKLTSTINLGNRITQLGESLRYARQSLSQLTVAPLTALNTVPPVSPSTEEQPSVLETPAPDQTIGKLTVNIVEARNLNITNPKSARPYCLLQCDKNEFSTSDGSGTLKSTVDSQAQSLAIPIPNAKASKPDPFQVAMQASCPKWQYEVVFDIIRVDCDLTISVYDQGNTSASGEERFLGCVTIKPQFKHKHTMDNWFRLEDRDTTGEGSVSGEVRLQLTYTASELSSKLSPSSFRMIRLLGHGSFGKVYQVVKIDSNRTYAMKVLSKRAVISRNELSHTFSERNVLVRTSESPFIVGLKFSFQTADKLYLIMDYVSGGELFGHLQHDKMFSEDRARFYTSELLCALEHLHKYNVVYRDLKPENILLDHNGHACLSDFGLCKENVCQDDTTTTFCGTSEYLAPEVVSRQPYGRAVDWWSLGILLYELLTGWPPFYSDNTKILYRKILTAKIRYPASMSLEAKDLIQRLLDRNSATRLGAGQDDAKEIKAHPFFKEIDWVKLVKKQVMPPFKPVMTASQRKGDVDDELDVGSDTKHTPLSSTWQAEFRGFSYARPDDAASYVSRQTITSFDDDDCGLW</sequence>
<evidence type="ECO:0000256" key="8">
    <source>
        <dbReference type="SAM" id="MobiDB-lite"/>
    </source>
</evidence>
<evidence type="ECO:0000313" key="12">
    <source>
        <dbReference type="EMBL" id="KAI8577979.1"/>
    </source>
</evidence>
<dbReference type="PROSITE" id="PS50004">
    <property type="entry name" value="C2"/>
    <property type="match status" value="1"/>
</dbReference>
<feature type="binding site" evidence="7">
    <location>
        <position position="277"/>
    </location>
    <ligand>
        <name>ATP</name>
        <dbReference type="ChEBI" id="CHEBI:30616"/>
    </ligand>
</feature>
<keyword evidence="4 7" id="KW-0547">Nucleotide-binding</keyword>
<evidence type="ECO:0000259" key="11">
    <source>
        <dbReference type="PROSITE" id="PS51285"/>
    </source>
</evidence>
<protein>
    <submittedName>
        <fullName evidence="12">Uncharacterized protein</fullName>
    </submittedName>
</protein>
<dbReference type="Gene3D" id="1.10.510.10">
    <property type="entry name" value="Transferase(Phosphotransferase) domain 1"/>
    <property type="match status" value="1"/>
</dbReference>
<feature type="region of interest" description="Disordered" evidence="8">
    <location>
        <begin position="530"/>
        <end position="550"/>
    </location>
</feature>
<dbReference type="GO" id="GO:0005524">
    <property type="term" value="F:ATP binding"/>
    <property type="evidence" value="ECO:0007669"/>
    <property type="project" value="UniProtKB-UniRule"/>
</dbReference>
<dbReference type="InterPro" id="IPR017441">
    <property type="entry name" value="Protein_kinase_ATP_BS"/>
</dbReference>
<dbReference type="GeneID" id="75915728"/>
<dbReference type="InterPro" id="IPR000008">
    <property type="entry name" value="C2_dom"/>
</dbReference>
<accession>A0AAD5HCK0</accession>
<dbReference type="PROSITE" id="PS00107">
    <property type="entry name" value="PROTEIN_KINASE_ATP"/>
    <property type="match status" value="1"/>
</dbReference>
<dbReference type="GO" id="GO:0004674">
    <property type="term" value="F:protein serine/threonine kinase activity"/>
    <property type="evidence" value="ECO:0007669"/>
    <property type="project" value="UniProtKB-KW"/>
</dbReference>
<dbReference type="InterPro" id="IPR000719">
    <property type="entry name" value="Prot_kinase_dom"/>
</dbReference>
<evidence type="ECO:0000259" key="10">
    <source>
        <dbReference type="PROSITE" id="PS50011"/>
    </source>
</evidence>
<dbReference type="InterPro" id="IPR000961">
    <property type="entry name" value="AGC-kinase_C"/>
</dbReference>
<evidence type="ECO:0000256" key="4">
    <source>
        <dbReference type="ARBA" id="ARBA00022741"/>
    </source>
</evidence>